<feature type="transmembrane region" description="Helical" evidence="20">
    <location>
        <begin position="35"/>
        <end position="53"/>
    </location>
</feature>
<organism evidence="23 24">
    <name type="scientific">Gopherus agassizii</name>
    <name type="common">Agassiz's desert tortoise</name>
    <dbReference type="NCBI Taxonomy" id="38772"/>
    <lineage>
        <taxon>Eukaryota</taxon>
        <taxon>Metazoa</taxon>
        <taxon>Chordata</taxon>
        <taxon>Craniata</taxon>
        <taxon>Vertebrata</taxon>
        <taxon>Euteleostomi</taxon>
        <taxon>Archelosauria</taxon>
        <taxon>Testudinata</taxon>
        <taxon>Testudines</taxon>
        <taxon>Cryptodira</taxon>
        <taxon>Durocryptodira</taxon>
        <taxon>Testudinoidea</taxon>
        <taxon>Testudinidae</taxon>
        <taxon>Gopherus</taxon>
    </lineage>
</organism>
<keyword evidence="19" id="KW-0594">Phospholipid biosynthesis</keyword>
<evidence type="ECO:0000313" key="23">
    <source>
        <dbReference type="Ensembl" id="ENSGAGP00000008971.1"/>
    </source>
</evidence>
<evidence type="ECO:0000256" key="15">
    <source>
        <dbReference type="ARBA" id="ARBA00048973"/>
    </source>
</evidence>
<keyword evidence="19" id="KW-1208">Phospholipid metabolism</keyword>
<comment type="catalytic activity">
    <reaction evidence="4">
        <text>1-(9Z-octadecenoyl)-sn-glycero-3-phosphate + tetradecanoyl-CoA = 1-(9Z)-octadecenoyl-2-tetradecanoyl-sn-glycero-3-phosphate + CoA</text>
        <dbReference type="Rhea" id="RHEA:37171"/>
        <dbReference type="ChEBI" id="CHEBI:57287"/>
        <dbReference type="ChEBI" id="CHEBI:57385"/>
        <dbReference type="ChEBI" id="CHEBI:74544"/>
        <dbReference type="ChEBI" id="CHEBI:74579"/>
    </reaction>
    <physiologicalReaction direction="left-to-right" evidence="4">
        <dbReference type="Rhea" id="RHEA:37172"/>
    </physiologicalReaction>
</comment>
<reference evidence="23" key="3">
    <citation type="submission" date="2025-09" db="UniProtKB">
        <authorList>
            <consortium name="Ensembl"/>
        </authorList>
    </citation>
    <scope>IDENTIFICATION</scope>
</reference>
<keyword evidence="9 19" id="KW-0012">Acyltransferase</keyword>
<dbReference type="NCBIfam" id="TIGR00530">
    <property type="entry name" value="AGP_acyltrn"/>
    <property type="match status" value="1"/>
</dbReference>
<dbReference type="AlphaFoldDB" id="A0A452H2Y3"/>
<dbReference type="EC" id="2.3.1.51" evidence="19"/>
<comment type="catalytic activity">
    <reaction evidence="17">
        <text>1-eicosanoyl-sn-glycero-3-phosphate + (9Z)-octadecenoyl-CoA = 1-eicosanoyl-2-(9Z)-octadecenoyl-sn-glycero-3-phosphate + CoA</text>
        <dbReference type="Rhea" id="RHEA:37183"/>
        <dbReference type="ChEBI" id="CHEBI:57287"/>
        <dbReference type="ChEBI" id="CHEBI:57387"/>
        <dbReference type="ChEBI" id="CHEBI:74583"/>
        <dbReference type="ChEBI" id="CHEBI:74584"/>
    </reaction>
    <physiologicalReaction direction="left-to-right" evidence="17">
        <dbReference type="Rhea" id="RHEA:37184"/>
    </physiologicalReaction>
</comment>
<evidence type="ECO:0000256" key="2">
    <source>
        <dbReference type="ARBA" id="ARBA00000300"/>
    </source>
</evidence>
<comment type="catalytic activity">
    <reaction evidence="1">
        <text>(11Z)-octadecenoyl-CoA + 1-(9Z-octadecenoyl)-sn-glycero-3-phosphate = 1-(9Z)-octadecenoyl-2-(11Z)-octadecenoyl-sn-glycero-3-phosphate + CoA</text>
        <dbReference type="Rhea" id="RHEA:37603"/>
        <dbReference type="ChEBI" id="CHEBI:57287"/>
        <dbReference type="ChEBI" id="CHEBI:74544"/>
        <dbReference type="ChEBI" id="CHEBI:75121"/>
        <dbReference type="ChEBI" id="CHEBI:75122"/>
    </reaction>
    <physiologicalReaction direction="left-to-right" evidence="1">
        <dbReference type="Rhea" id="RHEA:37604"/>
    </physiologicalReaction>
</comment>
<protein>
    <recommendedName>
        <fullName evidence="19">1-acyl-sn-glycerol-3-phosphate acyltransferase</fullName>
        <ecNumber evidence="19">2.3.1.51</ecNumber>
    </recommendedName>
</protein>
<dbReference type="GO" id="GO:0003841">
    <property type="term" value="F:1-acylglycerol-3-phosphate O-acyltransferase activity"/>
    <property type="evidence" value="ECO:0007669"/>
    <property type="project" value="UniProtKB-UniRule"/>
</dbReference>
<evidence type="ECO:0000256" key="18">
    <source>
        <dbReference type="ARBA" id="ARBA00049561"/>
    </source>
</evidence>
<reference evidence="23" key="2">
    <citation type="submission" date="2025-08" db="UniProtKB">
        <authorList>
            <consortium name="Ensembl"/>
        </authorList>
    </citation>
    <scope>IDENTIFICATION</scope>
</reference>
<comment type="domain">
    <text evidence="19">The HXXXXD motif is essential for acyltransferase activity and may constitute the binding site for the phosphate moiety of the glycerol-3-phosphate.</text>
</comment>
<evidence type="ECO:0000256" key="1">
    <source>
        <dbReference type="ARBA" id="ARBA00000091"/>
    </source>
</evidence>
<comment type="pathway">
    <text evidence="6">Phospholipid metabolism; CDP-diacylglycerol biosynthesis; CDP-diacylglycerol from sn-glycerol 3-phosphate: step 2/3.</text>
</comment>
<keyword evidence="8 19" id="KW-0808">Transferase</keyword>
<evidence type="ECO:0000256" key="9">
    <source>
        <dbReference type="ARBA" id="ARBA00023315"/>
    </source>
</evidence>
<proteinExistence type="inferred from homology"/>
<comment type="similarity">
    <text evidence="7 19">Belongs to the 1-acyl-sn-glycerol-3-phosphate acyltransferase family.</text>
</comment>
<keyword evidence="21" id="KW-0732">Signal</keyword>
<dbReference type="PANTHER" id="PTHR10434">
    <property type="entry name" value="1-ACYL-SN-GLYCEROL-3-PHOSPHATE ACYLTRANSFERASE"/>
    <property type="match status" value="1"/>
</dbReference>
<comment type="catalytic activity">
    <reaction evidence="15">
        <text>pentadecanoyl-CoA + 1-(9Z-octadecenoyl)-sn-glycero-3-phosphate = 1-(9Z)-octadecenoyl-2-pentadecanoyl-sn-glycero-3-phosphate + CoA</text>
        <dbReference type="Rhea" id="RHEA:37175"/>
        <dbReference type="ChEBI" id="CHEBI:57287"/>
        <dbReference type="ChEBI" id="CHEBI:74309"/>
        <dbReference type="ChEBI" id="CHEBI:74544"/>
        <dbReference type="ChEBI" id="CHEBI:74578"/>
    </reaction>
    <physiologicalReaction direction="left-to-right" evidence="15">
        <dbReference type="Rhea" id="RHEA:37176"/>
    </physiologicalReaction>
</comment>
<comment type="catalytic activity">
    <reaction evidence="13">
        <text>1-(9Z,12Z,15Z)-octadecatrienoyl-sn-glycero-3-phosphate + (9Z)-octadecenoyl-CoA = 1-(9Z,12Z,15Z)-octadecatrienoyl-2-(9Z)-octadecenoyl-sn-glycero-3-phosphate + CoA</text>
        <dbReference type="Rhea" id="RHEA:37139"/>
        <dbReference type="ChEBI" id="CHEBI:57287"/>
        <dbReference type="ChEBI" id="CHEBI:57387"/>
        <dbReference type="ChEBI" id="CHEBI:74549"/>
        <dbReference type="ChEBI" id="CHEBI:74550"/>
    </reaction>
    <physiologicalReaction direction="left-to-right" evidence="13">
        <dbReference type="Rhea" id="RHEA:37140"/>
    </physiologicalReaction>
</comment>
<reference evidence="24" key="1">
    <citation type="journal article" date="2017" name="PLoS ONE">
        <title>The Agassiz's desert tortoise genome provides a resource for the conservation of a threatened species.</title>
        <authorList>
            <person name="Tollis M."/>
            <person name="DeNardo D.F."/>
            <person name="Cornelius J.A."/>
            <person name="Dolby G.A."/>
            <person name="Edwards T."/>
            <person name="Henen B.T."/>
            <person name="Karl A.E."/>
            <person name="Murphy R.W."/>
            <person name="Kusumi K."/>
        </authorList>
    </citation>
    <scope>NUCLEOTIDE SEQUENCE [LARGE SCALE GENOMIC DNA]</scope>
</reference>
<comment type="catalytic activity">
    <reaction evidence="10">
        <text>1-hexadecanoyl-sn-glycero-3-phosphate + (9Z)-octadecenoyl-CoA = 1-hexadecanoyl-2-(9Z-octadecenoyl)-sn-glycero-3-phosphate + CoA</text>
        <dbReference type="Rhea" id="RHEA:33187"/>
        <dbReference type="ChEBI" id="CHEBI:57287"/>
        <dbReference type="ChEBI" id="CHEBI:57387"/>
        <dbReference type="ChEBI" id="CHEBI:57518"/>
        <dbReference type="ChEBI" id="CHEBI:64839"/>
    </reaction>
    <physiologicalReaction direction="left-to-right" evidence="10">
        <dbReference type="Rhea" id="RHEA:33188"/>
    </physiologicalReaction>
</comment>
<dbReference type="GO" id="GO:0016020">
    <property type="term" value="C:membrane"/>
    <property type="evidence" value="ECO:0007669"/>
    <property type="project" value="InterPro"/>
</dbReference>
<evidence type="ECO:0000256" key="19">
    <source>
        <dbReference type="RuleBase" id="RU361267"/>
    </source>
</evidence>
<feature type="chain" id="PRO_5019464416" description="1-acyl-sn-glycerol-3-phosphate acyltransferase" evidence="21">
    <location>
        <begin position="26"/>
        <end position="274"/>
    </location>
</feature>
<evidence type="ECO:0000256" key="16">
    <source>
        <dbReference type="ARBA" id="ARBA00049345"/>
    </source>
</evidence>
<accession>A0A452H2Y3</accession>
<feature type="transmembrane region" description="Helical" evidence="20">
    <location>
        <begin position="124"/>
        <end position="142"/>
    </location>
</feature>
<evidence type="ECO:0000256" key="7">
    <source>
        <dbReference type="ARBA" id="ARBA00008655"/>
    </source>
</evidence>
<evidence type="ECO:0000256" key="13">
    <source>
        <dbReference type="ARBA" id="ARBA00048293"/>
    </source>
</evidence>
<comment type="catalytic activity">
    <reaction evidence="12">
        <text>1-(6Z,9Z,12Z-octadecatrienoyl)-sn-glycero-3-phosphate + (9Z)-octadecenoyl-CoA = (6Z,9Z,12Z)-octadecatrienoyl-2-(9Z)-octadecenoyl-sn-glycero-3-phosphate + CoA</text>
        <dbReference type="Rhea" id="RHEA:37179"/>
        <dbReference type="ChEBI" id="CHEBI:57287"/>
        <dbReference type="ChEBI" id="CHEBI:57387"/>
        <dbReference type="ChEBI" id="CHEBI:74581"/>
        <dbReference type="ChEBI" id="CHEBI:74582"/>
    </reaction>
    <physiologicalReaction direction="left-to-right" evidence="12">
        <dbReference type="Rhea" id="RHEA:37180"/>
    </physiologicalReaction>
</comment>
<evidence type="ECO:0000256" key="17">
    <source>
        <dbReference type="ARBA" id="ARBA00049491"/>
    </source>
</evidence>
<dbReference type="InterPro" id="IPR002123">
    <property type="entry name" value="Plipid/glycerol_acylTrfase"/>
</dbReference>
<keyword evidence="20" id="KW-0472">Membrane</keyword>
<evidence type="ECO:0000256" key="5">
    <source>
        <dbReference type="ARBA" id="ARBA00004086"/>
    </source>
</evidence>
<sequence>MELSLSQWALALLLLAVPLLYECSATFRYFCKMGFYNGWILTLAVLVIPLCALRGRSVENMKIIRFMLHHVKYLYGIRIEVRGLEHFNLPEPFVVVSNHQSSLDLLGMMEVLPDRCVPIAKKELMYMGSVGLACWLGGIIFINRKKTDDAIGVMSETAQTMLRDNVRVWVFPEGTRNHNGSMLPFKRGAFHLAVQAQVPVIPIVMSSYHDFYSKKERRFTTGRCLIRVLAPMPTRGLGPEAVPELTERVRQAMLEAFDSLSGKLSPGRDPPAPQ</sequence>
<evidence type="ECO:0000256" key="11">
    <source>
        <dbReference type="ARBA" id="ARBA00047814"/>
    </source>
</evidence>
<comment type="catalytic activity">
    <reaction evidence="16">
        <text>1-(9Z-octadecenoyl)-sn-glycero-3-phosphate + (9Z,12Z)-octadecadienoyl-CoA = 1-(9Z)-octadecenoyl-2-(9Z,12Z)-octadecadienoyl-sn-glycero-3-phosphate + CoA</text>
        <dbReference type="Rhea" id="RHEA:37159"/>
        <dbReference type="ChEBI" id="CHEBI:57287"/>
        <dbReference type="ChEBI" id="CHEBI:57383"/>
        <dbReference type="ChEBI" id="CHEBI:74544"/>
        <dbReference type="ChEBI" id="CHEBI:74563"/>
    </reaction>
    <physiologicalReaction direction="left-to-right" evidence="16">
        <dbReference type="Rhea" id="RHEA:37160"/>
    </physiologicalReaction>
</comment>
<comment type="function">
    <text evidence="5">Converts 1-acyl-sn-glycerol-3-phosphate (lysophosphatidic acid or LPA) into 1,2-diacyl-sn-glycerol-3-phosphate (phosphatidic acid or PA) by incorporating an acyl moiety at the sn-2 position of the glycerol backbone.</text>
</comment>
<dbReference type="InterPro" id="IPR004552">
    <property type="entry name" value="AGP_acyltrans"/>
</dbReference>
<dbReference type="Proteomes" id="UP000291020">
    <property type="component" value="Unassembled WGS sequence"/>
</dbReference>
<feature type="domain" description="Phospholipid/glycerol acyltransferase" evidence="22">
    <location>
        <begin position="93"/>
        <end position="208"/>
    </location>
</feature>
<evidence type="ECO:0000256" key="12">
    <source>
        <dbReference type="ARBA" id="ARBA00048105"/>
    </source>
</evidence>
<dbReference type="GO" id="GO:0005783">
    <property type="term" value="C:endoplasmic reticulum"/>
    <property type="evidence" value="ECO:0007669"/>
    <property type="project" value="TreeGrafter"/>
</dbReference>
<feature type="signal peptide" evidence="21">
    <location>
        <begin position="1"/>
        <end position="25"/>
    </location>
</feature>
<comment type="catalytic activity">
    <reaction evidence="2">
        <text>a 1-acyl-sn-glycero-3-phosphate + an acyl-CoA = a 1,2-diacyl-sn-glycero-3-phosphate + CoA</text>
        <dbReference type="Rhea" id="RHEA:19709"/>
        <dbReference type="ChEBI" id="CHEBI:57287"/>
        <dbReference type="ChEBI" id="CHEBI:57970"/>
        <dbReference type="ChEBI" id="CHEBI:58342"/>
        <dbReference type="ChEBI" id="CHEBI:58608"/>
        <dbReference type="EC" id="2.3.1.51"/>
    </reaction>
    <physiologicalReaction direction="left-to-right" evidence="2">
        <dbReference type="Rhea" id="RHEA:19710"/>
    </physiologicalReaction>
</comment>
<keyword evidence="19" id="KW-0443">Lipid metabolism</keyword>
<keyword evidence="20" id="KW-0812">Transmembrane</keyword>
<dbReference type="SMART" id="SM00563">
    <property type="entry name" value="PlsC"/>
    <property type="match status" value="1"/>
</dbReference>
<evidence type="ECO:0000256" key="6">
    <source>
        <dbReference type="ARBA" id="ARBA00004728"/>
    </source>
</evidence>
<evidence type="ECO:0000256" key="20">
    <source>
        <dbReference type="SAM" id="Phobius"/>
    </source>
</evidence>
<keyword evidence="19" id="KW-0444">Lipid biosynthesis</keyword>
<evidence type="ECO:0000256" key="10">
    <source>
        <dbReference type="ARBA" id="ARBA00047525"/>
    </source>
</evidence>
<evidence type="ECO:0000256" key="3">
    <source>
        <dbReference type="ARBA" id="ARBA00000816"/>
    </source>
</evidence>
<evidence type="ECO:0000256" key="8">
    <source>
        <dbReference type="ARBA" id="ARBA00022679"/>
    </source>
</evidence>
<dbReference type="PANTHER" id="PTHR10434:SF65">
    <property type="entry name" value="1-ACYL-SN-GLYCEROL-3-PHOSPHATE ACYLTRANSFERASE ALPHA"/>
    <property type="match status" value="1"/>
</dbReference>
<dbReference type="CDD" id="cd07989">
    <property type="entry name" value="LPLAT_AGPAT-like"/>
    <property type="match status" value="1"/>
</dbReference>
<dbReference type="STRING" id="38772.ENSGAGP00000008971"/>
<evidence type="ECO:0000256" key="21">
    <source>
        <dbReference type="SAM" id="SignalP"/>
    </source>
</evidence>
<evidence type="ECO:0000313" key="24">
    <source>
        <dbReference type="Proteomes" id="UP000291020"/>
    </source>
</evidence>
<dbReference type="Pfam" id="PF01553">
    <property type="entry name" value="Acyltransferase"/>
    <property type="match status" value="1"/>
</dbReference>
<comment type="catalytic activity">
    <reaction evidence="3">
        <text>1-(9Z-octadecenoyl)-sn-glycero-3-phosphate + hexadecanoyl-CoA = 1-(9Z)-octadecenoyl-2-hexadecanoyl-sn-glycero-3-phosphate + CoA</text>
        <dbReference type="Rhea" id="RHEA:37143"/>
        <dbReference type="ChEBI" id="CHEBI:57287"/>
        <dbReference type="ChEBI" id="CHEBI:57379"/>
        <dbReference type="ChEBI" id="CHEBI:74544"/>
        <dbReference type="ChEBI" id="CHEBI:74551"/>
    </reaction>
    <physiologicalReaction direction="left-to-right" evidence="3">
        <dbReference type="Rhea" id="RHEA:37144"/>
    </physiologicalReaction>
</comment>
<dbReference type="SUPFAM" id="SSF69593">
    <property type="entry name" value="Glycerol-3-phosphate (1)-acyltransferase"/>
    <property type="match status" value="1"/>
</dbReference>
<dbReference type="GO" id="GO:0006654">
    <property type="term" value="P:phosphatidic acid biosynthetic process"/>
    <property type="evidence" value="ECO:0007669"/>
    <property type="project" value="TreeGrafter"/>
</dbReference>
<evidence type="ECO:0000256" key="4">
    <source>
        <dbReference type="ARBA" id="ARBA00001783"/>
    </source>
</evidence>
<comment type="catalytic activity">
    <reaction evidence="18">
        <text>1-(9Z-octadecenoyl)-sn-glycero-3-phosphate + (9Z)-octadecenoyl-CoA = 1,2-di-(9Z-octadecenoyl)-sn-glycero-3-phosphate + CoA</text>
        <dbReference type="Rhea" id="RHEA:37131"/>
        <dbReference type="ChEBI" id="CHEBI:57287"/>
        <dbReference type="ChEBI" id="CHEBI:57387"/>
        <dbReference type="ChEBI" id="CHEBI:74544"/>
        <dbReference type="ChEBI" id="CHEBI:74546"/>
    </reaction>
    <physiologicalReaction direction="left-to-right" evidence="18">
        <dbReference type="Rhea" id="RHEA:37132"/>
    </physiologicalReaction>
</comment>
<keyword evidence="20" id="KW-1133">Transmembrane helix</keyword>
<comment type="catalytic activity">
    <reaction evidence="14">
        <text>heptadecanoyl-CoA + 1-(9Z-octadecenoyl)-sn-glycero-3-phosphate = 1-(9Z)-octadecenoyl-2-heptadecanoyl-sn-glycero-3-phosphate + CoA</text>
        <dbReference type="Rhea" id="RHEA:37155"/>
        <dbReference type="ChEBI" id="CHEBI:57287"/>
        <dbReference type="ChEBI" id="CHEBI:74307"/>
        <dbReference type="ChEBI" id="CHEBI:74544"/>
        <dbReference type="ChEBI" id="CHEBI:74558"/>
    </reaction>
    <physiologicalReaction direction="left-to-right" evidence="14">
        <dbReference type="Rhea" id="RHEA:37156"/>
    </physiologicalReaction>
</comment>
<comment type="catalytic activity">
    <reaction evidence="11">
        <text>1-tetradecanoyl-sn-glycerol 3-phosphate + (9Z)-octadecenoyl-CoA = 1-tetradecanoyl-2-(9Z)-octadecenoyl-sn-glycero-3-phosphate + CoA</text>
        <dbReference type="Rhea" id="RHEA:37187"/>
        <dbReference type="ChEBI" id="CHEBI:57287"/>
        <dbReference type="ChEBI" id="CHEBI:57387"/>
        <dbReference type="ChEBI" id="CHEBI:72683"/>
        <dbReference type="ChEBI" id="CHEBI:74586"/>
    </reaction>
    <physiologicalReaction direction="left-to-right" evidence="11">
        <dbReference type="Rhea" id="RHEA:37188"/>
    </physiologicalReaction>
</comment>
<keyword evidence="24" id="KW-1185">Reference proteome</keyword>
<dbReference type="Ensembl" id="ENSGAGT00000010305.1">
    <property type="protein sequence ID" value="ENSGAGP00000008971.1"/>
    <property type="gene ID" value="ENSGAGG00000007090.1"/>
</dbReference>
<name>A0A452H2Y3_9SAUR</name>
<evidence type="ECO:0000256" key="14">
    <source>
        <dbReference type="ARBA" id="ARBA00048956"/>
    </source>
</evidence>
<evidence type="ECO:0000259" key="22">
    <source>
        <dbReference type="SMART" id="SM00563"/>
    </source>
</evidence>